<dbReference type="AlphaFoldDB" id="A0A2X1UM44"/>
<dbReference type="EMBL" id="UATH01000001">
    <property type="protein sequence ID" value="SPY08236.1"/>
    <property type="molecule type" value="Genomic_DNA"/>
</dbReference>
<proteinExistence type="predicted"/>
<evidence type="ECO:0000313" key="1">
    <source>
        <dbReference type="EMBL" id="SPY08236.1"/>
    </source>
</evidence>
<evidence type="ECO:0000313" key="2">
    <source>
        <dbReference type="Proteomes" id="UP000250242"/>
    </source>
</evidence>
<dbReference type="Proteomes" id="UP000250242">
    <property type="component" value="Unassembled WGS sequence"/>
</dbReference>
<organism evidence="1 2">
    <name type="scientific">Oligella urethralis</name>
    <dbReference type="NCBI Taxonomy" id="90245"/>
    <lineage>
        <taxon>Bacteria</taxon>
        <taxon>Pseudomonadati</taxon>
        <taxon>Pseudomonadota</taxon>
        <taxon>Betaproteobacteria</taxon>
        <taxon>Burkholderiales</taxon>
        <taxon>Alcaligenaceae</taxon>
        <taxon>Oligella</taxon>
    </lineage>
</organism>
<dbReference type="RefSeq" id="WP_256388368.1">
    <property type="nucleotide sequence ID" value="NZ_CAMQFR010000010.1"/>
</dbReference>
<protein>
    <submittedName>
        <fullName evidence="1">Uncharacterized protein</fullName>
    </submittedName>
</protein>
<reference evidence="1 2" key="1">
    <citation type="submission" date="2018-06" db="EMBL/GenBank/DDBJ databases">
        <authorList>
            <consortium name="Pathogen Informatics"/>
            <person name="Doyle S."/>
        </authorList>
    </citation>
    <scope>NUCLEOTIDE SEQUENCE [LARGE SCALE GENOMIC DNA]</scope>
    <source>
        <strain evidence="1 2">NCTC11009</strain>
    </source>
</reference>
<sequence length="44" mass="5065">MMSRLKNELSELLGTDVHAYYNIDQAIVWESVNKDIRLVLASMP</sequence>
<accession>A0A2X1UM44</accession>
<name>A0A2X1UM44_9BURK</name>
<gene>
    <name evidence="1" type="ORF">NCTC11009_01460</name>
</gene>